<dbReference type="Gene3D" id="1.40.20.10">
    <property type="entry name" value="CHAD domain"/>
    <property type="match status" value="1"/>
</dbReference>
<feature type="region of interest" description="Disordered" evidence="1">
    <location>
        <begin position="1"/>
        <end position="25"/>
    </location>
</feature>
<dbReference type="InterPro" id="IPR007899">
    <property type="entry name" value="CHAD_dom"/>
</dbReference>
<dbReference type="SUPFAM" id="SSF55154">
    <property type="entry name" value="CYTH-like phosphatases"/>
    <property type="match status" value="1"/>
</dbReference>
<feature type="region of interest" description="Disordered" evidence="1">
    <location>
        <begin position="496"/>
        <end position="517"/>
    </location>
</feature>
<feature type="domain" description="CYTH" evidence="2">
    <location>
        <begin position="10"/>
        <end position="206"/>
    </location>
</feature>
<dbReference type="PANTHER" id="PTHR39339:SF1">
    <property type="entry name" value="CHAD DOMAIN-CONTAINING PROTEIN"/>
    <property type="match status" value="1"/>
</dbReference>
<proteinExistence type="predicted"/>
<dbReference type="CDD" id="cd07374">
    <property type="entry name" value="CYTH-like_Pase"/>
    <property type="match status" value="1"/>
</dbReference>
<reference evidence="5" key="1">
    <citation type="journal article" date="2019" name="Int. J. Syst. Evol. Microbiol.">
        <title>The Global Catalogue of Microorganisms (GCM) 10K type strain sequencing project: providing services to taxonomists for standard genome sequencing and annotation.</title>
        <authorList>
            <consortium name="The Broad Institute Genomics Platform"/>
            <consortium name="The Broad Institute Genome Sequencing Center for Infectious Disease"/>
            <person name="Wu L."/>
            <person name="Ma J."/>
        </authorList>
    </citation>
    <scope>NUCLEOTIDE SEQUENCE [LARGE SCALE GENOMIC DNA]</scope>
    <source>
        <strain evidence="5">JCM 4395</strain>
    </source>
</reference>
<dbReference type="Pfam" id="PF05235">
    <property type="entry name" value="CHAD"/>
    <property type="match status" value="1"/>
</dbReference>
<dbReference type="SMART" id="SM01118">
    <property type="entry name" value="CYTH"/>
    <property type="match status" value="1"/>
</dbReference>
<dbReference type="EMBL" id="BAAASG010000002">
    <property type="protein sequence ID" value="GAA2476223.1"/>
    <property type="molecule type" value="Genomic_DNA"/>
</dbReference>
<feature type="domain" description="CHAD" evidence="3">
    <location>
        <begin position="223"/>
        <end position="508"/>
    </location>
</feature>
<dbReference type="InterPro" id="IPR023577">
    <property type="entry name" value="CYTH_domain"/>
</dbReference>
<accession>A0ABP5Y9P3</accession>
<feature type="compositionally biased region" description="Basic and acidic residues" evidence="1">
    <location>
        <begin position="8"/>
        <end position="18"/>
    </location>
</feature>
<sequence length="517" mass="56717">MYATGMTESKRETERKYDAPSADDTSWLPELTGVAGIVAVVEQGTDELDAVYHDTEDLRLAGAAATLRRRRGGPDAGWHLKLPLSGDSREEVRAPLSETIPDTLRDLALSRTRGAELTPVVRIRSTRTTRHLVDSQGAVVAELTVDEVRAESLRGTTTLAAWTEMEVELADDADRALLDAVDKTLRKNGIDRAARPSKLIRALEETGVGGPRLPDARAEAVVPGSAGDDVLRYLDEQVHALVRLDPAVRRDVPDSVHKMRVTCRRLRSTLRSYRSVLDRAVTDPIRDDLKWLGGELGAERDQEVLMERLGARLEALPAELVLGPVAARLKAWNVANTDEARRRTLEALHTPRYLALLDSLAALTEQPPLRRKAARGPDKAMAKGIFKEYDRFAARVAHALELPPGPERDTALHEARKSAKKTRYATEPARASLGKPAKRLGKRVKAVQKVLGDHQDSVLARDVLRKLALAAHAAGEPGFTWGLLYGQEQGVARERERELPAAFADASKPSLRKGLAP</sequence>
<dbReference type="PROSITE" id="PS51707">
    <property type="entry name" value="CYTH"/>
    <property type="match status" value="1"/>
</dbReference>
<evidence type="ECO:0000259" key="3">
    <source>
        <dbReference type="PROSITE" id="PS51708"/>
    </source>
</evidence>
<name>A0ABP5Y9P3_STRLO</name>
<dbReference type="InterPro" id="IPR033469">
    <property type="entry name" value="CYTH-like_dom_sf"/>
</dbReference>
<protein>
    <submittedName>
        <fullName evidence="4">CYTH and CHAD domain-containing protein</fullName>
    </submittedName>
</protein>
<dbReference type="Pfam" id="PF01928">
    <property type="entry name" value="CYTH"/>
    <property type="match status" value="1"/>
</dbReference>
<organism evidence="4 5">
    <name type="scientific">Streptomyces longisporus</name>
    <dbReference type="NCBI Taxonomy" id="1948"/>
    <lineage>
        <taxon>Bacteria</taxon>
        <taxon>Bacillati</taxon>
        <taxon>Actinomycetota</taxon>
        <taxon>Actinomycetes</taxon>
        <taxon>Kitasatosporales</taxon>
        <taxon>Streptomycetaceae</taxon>
        <taxon>Streptomyces</taxon>
    </lineage>
</organism>
<dbReference type="InterPro" id="IPR038186">
    <property type="entry name" value="CHAD_dom_sf"/>
</dbReference>
<keyword evidence="5" id="KW-1185">Reference proteome</keyword>
<dbReference type="Gene3D" id="2.40.320.10">
    <property type="entry name" value="Hypothetical Protein Pfu-838710-001"/>
    <property type="match status" value="1"/>
</dbReference>
<evidence type="ECO:0000256" key="1">
    <source>
        <dbReference type="SAM" id="MobiDB-lite"/>
    </source>
</evidence>
<feature type="region of interest" description="Disordered" evidence="1">
    <location>
        <begin position="417"/>
        <end position="438"/>
    </location>
</feature>
<evidence type="ECO:0000313" key="5">
    <source>
        <dbReference type="Proteomes" id="UP001501777"/>
    </source>
</evidence>
<dbReference type="Proteomes" id="UP001501777">
    <property type="component" value="Unassembled WGS sequence"/>
</dbReference>
<gene>
    <name evidence="4" type="ORF">GCM10010276_09950</name>
</gene>
<evidence type="ECO:0000313" key="4">
    <source>
        <dbReference type="EMBL" id="GAA2476223.1"/>
    </source>
</evidence>
<dbReference type="PANTHER" id="PTHR39339">
    <property type="entry name" value="SLR1444 PROTEIN"/>
    <property type="match status" value="1"/>
</dbReference>
<evidence type="ECO:0000259" key="2">
    <source>
        <dbReference type="PROSITE" id="PS51707"/>
    </source>
</evidence>
<dbReference type="PROSITE" id="PS51708">
    <property type="entry name" value="CHAD"/>
    <property type="match status" value="1"/>
</dbReference>
<comment type="caution">
    <text evidence="4">The sequence shown here is derived from an EMBL/GenBank/DDBJ whole genome shotgun (WGS) entry which is preliminary data.</text>
</comment>
<dbReference type="SMART" id="SM00880">
    <property type="entry name" value="CHAD"/>
    <property type="match status" value="1"/>
</dbReference>